<keyword evidence="5" id="KW-0396">Initiation factor</keyword>
<dbReference type="Pfam" id="PF21485">
    <property type="entry name" value="IF5A-like_N"/>
    <property type="match status" value="1"/>
</dbReference>
<evidence type="ECO:0000256" key="2">
    <source>
        <dbReference type="ARBA" id="ARBA00022917"/>
    </source>
</evidence>
<keyword evidence="2" id="KW-0648">Protein biosynthesis</keyword>
<dbReference type="Gene3D" id="2.30.30.30">
    <property type="match status" value="1"/>
</dbReference>
<dbReference type="GO" id="GO:0045905">
    <property type="term" value="P:positive regulation of translational termination"/>
    <property type="evidence" value="ECO:0007669"/>
    <property type="project" value="InterPro"/>
</dbReference>
<reference evidence="6" key="1">
    <citation type="submission" date="2017-09" db="EMBL/GenBank/DDBJ databases">
        <title>The Reconstruction of 2,631 Draft Metagenome-Assembled Genomes from the Global Oceans.</title>
        <authorList>
            <person name="Tully B.J."/>
            <person name="Graham E.D."/>
            <person name="Heidelberg J.F."/>
        </authorList>
    </citation>
    <scope>NUCLEOTIDE SEQUENCE [LARGE SCALE GENOMIC DNA]</scope>
</reference>
<dbReference type="InterPro" id="IPR048670">
    <property type="entry name" value="IF5A-like_N"/>
</dbReference>
<feature type="domain" description="Translation initiation factor 5A-like N-terminal" evidence="4">
    <location>
        <begin position="10"/>
        <end position="65"/>
    </location>
</feature>
<dbReference type="GO" id="GO:0003746">
    <property type="term" value="F:translation elongation factor activity"/>
    <property type="evidence" value="ECO:0007669"/>
    <property type="project" value="InterPro"/>
</dbReference>
<dbReference type="NCBIfam" id="NF003076">
    <property type="entry name" value="PRK03999.1"/>
    <property type="match status" value="1"/>
</dbReference>
<dbReference type="Proteomes" id="UP000226712">
    <property type="component" value="Unassembled WGS sequence"/>
</dbReference>
<keyword evidence="3" id="KW-0385">Hypusine</keyword>
<organism evidence="5 6">
    <name type="scientific">Candidatus Iainarchaeum sp</name>
    <dbReference type="NCBI Taxonomy" id="3101447"/>
    <lineage>
        <taxon>Archaea</taxon>
        <taxon>Candidatus Iainarchaeota</taxon>
        <taxon>Candidatus Iainarchaeia</taxon>
        <taxon>Candidatus Iainarchaeales</taxon>
        <taxon>Candidatus Iainarchaeaceae</taxon>
        <taxon>Candidatus Iainarchaeum</taxon>
    </lineage>
</organism>
<dbReference type="GO" id="GO:0003723">
    <property type="term" value="F:RNA binding"/>
    <property type="evidence" value="ECO:0007669"/>
    <property type="project" value="InterPro"/>
</dbReference>
<accession>A0A2D6LPW0</accession>
<dbReference type="PANTHER" id="PTHR11673">
    <property type="entry name" value="TRANSLATION INITIATION FACTOR 5A FAMILY MEMBER"/>
    <property type="match status" value="1"/>
</dbReference>
<dbReference type="NCBIfam" id="TIGR00037">
    <property type="entry name" value="eIF_5A"/>
    <property type="match status" value="1"/>
</dbReference>
<dbReference type="Gene3D" id="2.40.50.140">
    <property type="entry name" value="Nucleic acid-binding proteins"/>
    <property type="match status" value="1"/>
</dbReference>
<dbReference type="SUPFAM" id="SSF50249">
    <property type="entry name" value="Nucleic acid-binding proteins"/>
    <property type="match status" value="1"/>
</dbReference>
<dbReference type="PROSITE" id="PS00302">
    <property type="entry name" value="IF5A_HYPUSINE"/>
    <property type="match status" value="1"/>
</dbReference>
<comment type="caution">
    <text evidence="5">The sequence shown here is derived from an EMBL/GenBank/DDBJ whole genome shotgun (WGS) entry which is preliminary data.</text>
</comment>
<gene>
    <name evidence="5" type="ORF">CL944_01550</name>
</gene>
<dbReference type="InterPro" id="IPR008991">
    <property type="entry name" value="Translation_prot_SH3-like_sf"/>
</dbReference>
<evidence type="ECO:0000256" key="1">
    <source>
        <dbReference type="ARBA" id="ARBA00006016"/>
    </source>
</evidence>
<name>A0A2D6LPW0_9ARCH</name>
<dbReference type="GO" id="GO:0043022">
    <property type="term" value="F:ribosome binding"/>
    <property type="evidence" value="ECO:0007669"/>
    <property type="project" value="InterPro"/>
</dbReference>
<protein>
    <submittedName>
        <fullName evidence="5">Translation initiation factor IF-5A</fullName>
    </submittedName>
</protein>
<evidence type="ECO:0000259" key="4">
    <source>
        <dbReference type="Pfam" id="PF21485"/>
    </source>
</evidence>
<evidence type="ECO:0000256" key="3">
    <source>
        <dbReference type="ARBA" id="ARBA00023071"/>
    </source>
</evidence>
<comment type="similarity">
    <text evidence="1">Belongs to the eIF-5A family.</text>
</comment>
<dbReference type="SUPFAM" id="SSF50104">
    <property type="entry name" value="Translation proteins SH3-like domain"/>
    <property type="match status" value="1"/>
</dbReference>
<proteinExistence type="inferred from homology"/>
<evidence type="ECO:0000313" key="5">
    <source>
        <dbReference type="EMBL" id="MAG18138.1"/>
    </source>
</evidence>
<dbReference type="EMBL" id="NZBD01000008">
    <property type="protein sequence ID" value="MAG18138.1"/>
    <property type="molecule type" value="Genomic_DNA"/>
</dbReference>
<dbReference type="InterPro" id="IPR014722">
    <property type="entry name" value="Rib_uL2_dom2"/>
</dbReference>
<dbReference type="InterPro" id="IPR001884">
    <property type="entry name" value="IF5A-like"/>
</dbReference>
<dbReference type="InterPro" id="IPR012340">
    <property type="entry name" value="NA-bd_OB-fold"/>
</dbReference>
<dbReference type="InterPro" id="IPR019769">
    <property type="entry name" value="Trans_elong_IF5A_hypusine_site"/>
</dbReference>
<dbReference type="GO" id="GO:0003743">
    <property type="term" value="F:translation initiation factor activity"/>
    <property type="evidence" value="ECO:0007669"/>
    <property type="project" value="UniProtKB-KW"/>
</dbReference>
<dbReference type="GO" id="GO:0045901">
    <property type="term" value="P:positive regulation of translational elongation"/>
    <property type="evidence" value="ECO:0007669"/>
    <property type="project" value="InterPro"/>
</dbReference>
<dbReference type="AlphaFoldDB" id="A0A2D6LPW0"/>
<sequence length="131" mass="14142">MAAGDKKFTNAGGLKPGSYVLIDDEPCQVKSTEKSKPGKHGAAKVRVTAMGVFRDTKKNLLKPTDASVNVPIILKGIAQVVAVMGTQLQIMDIVSFETFDVDKPKDVPGLQGGDEVEYIRWGSNVKVVRKK</sequence>
<evidence type="ECO:0000313" key="6">
    <source>
        <dbReference type="Proteomes" id="UP000226712"/>
    </source>
</evidence>